<evidence type="ECO:0000256" key="2">
    <source>
        <dbReference type="ARBA" id="ARBA00022475"/>
    </source>
</evidence>
<dbReference type="InterPro" id="IPR038731">
    <property type="entry name" value="RgtA/B/C-like"/>
</dbReference>
<dbReference type="PANTHER" id="PTHR33908:SF11">
    <property type="entry name" value="MEMBRANE PROTEIN"/>
    <property type="match status" value="1"/>
</dbReference>
<dbReference type="Pfam" id="PF13231">
    <property type="entry name" value="PMT_2"/>
    <property type="match status" value="1"/>
</dbReference>
<comment type="caution">
    <text evidence="10">The sequence shown here is derived from an EMBL/GenBank/DDBJ whole genome shotgun (WGS) entry which is preliminary data.</text>
</comment>
<dbReference type="GO" id="GO:0005886">
    <property type="term" value="C:plasma membrane"/>
    <property type="evidence" value="ECO:0007669"/>
    <property type="project" value="UniProtKB-SubCell"/>
</dbReference>
<dbReference type="AlphaFoldDB" id="A0A1F4USQ3"/>
<dbReference type="GO" id="GO:0016763">
    <property type="term" value="F:pentosyltransferase activity"/>
    <property type="evidence" value="ECO:0007669"/>
    <property type="project" value="TreeGrafter"/>
</dbReference>
<protein>
    <recommendedName>
        <fullName evidence="9">Glycosyltransferase RgtA/B/C/D-like domain-containing protein</fullName>
    </recommendedName>
</protein>
<organism evidence="10 11">
    <name type="scientific">candidate division WWE3 bacterium RIFCSPHIGHO2_01_FULL_42_13</name>
    <dbReference type="NCBI Taxonomy" id="1802617"/>
    <lineage>
        <taxon>Bacteria</taxon>
        <taxon>Katanobacteria</taxon>
    </lineage>
</organism>
<sequence length="501" mass="57550">MLRKLKFDKILLIILLVGFGLRVAGVEHGFPFIFHPDEPAVVRSAIGLRFDPNPAHFDWPHLHLYLNYFLHFLYIKFRIRLQVFGLQESLSAYFPLMWRDPLIFYFLSRLLNVFMGTLTAIPVYLAGKKLFNRSVGLAAAFALMITPFHVQTSPFALIDIPTAFWVAWAFYFSIKIFQEKDLKNYLWAGLFIGFAASTKYNGGLMAAMIPAAHFLRTWKSPNEKLLDWHGVKALVLSGLVAGLGFILGTPYSVLDFDTFIRTDGPKGALWQFTNVGKVGFGQQIVQFFQALTSEFARDFGYIFILLYMLTIFYAIFVKRTKEIWLILIPSLFLFFYISGFDKTRAHYYTSAYPFVALACGFVIVHLMEMIKSKWRYLIPILLFLVPLWISIQTVLLLVRKDTREITYEWMLENVNPNDRIVYNTSSFLPVMEKFSRNEVEKGVVGADLSFGKGYVVLGLDTGEIGKELAATEGLDQVFEVSTQGRRGPYVFIYVFEQNQEN</sequence>
<keyword evidence="3" id="KW-0328">Glycosyltransferase</keyword>
<evidence type="ECO:0000256" key="6">
    <source>
        <dbReference type="ARBA" id="ARBA00022989"/>
    </source>
</evidence>
<dbReference type="Proteomes" id="UP000176608">
    <property type="component" value="Unassembled WGS sequence"/>
</dbReference>
<evidence type="ECO:0000256" key="7">
    <source>
        <dbReference type="ARBA" id="ARBA00023136"/>
    </source>
</evidence>
<keyword evidence="7 8" id="KW-0472">Membrane</keyword>
<evidence type="ECO:0000256" key="4">
    <source>
        <dbReference type="ARBA" id="ARBA00022679"/>
    </source>
</evidence>
<feature type="transmembrane region" description="Helical" evidence="8">
    <location>
        <begin position="233"/>
        <end position="253"/>
    </location>
</feature>
<feature type="transmembrane region" description="Helical" evidence="8">
    <location>
        <begin position="155"/>
        <end position="174"/>
    </location>
</feature>
<dbReference type="PANTHER" id="PTHR33908">
    <property type="entry name" value="MANNOSYLTRANSFERASE YKCB-RELATED"/>
    <property type="match status" value="1"/>
</dbReference>
<dbReference type="STRING" id="1802617.A2886_00975"/>
<feature type="transmembrane region" description="Helical" evidence="8">
    <location>
        <begin position="345"/>
        <end position="364"/>
    </location>
</feature>
<gene>
    <name evidence="10" type="ORF">A2886_00975</name>
</gene>
<keyword evidence="2" id="KW-1003">Cell membrane</keyword>
<name>A0A1F4USQ3_UNCKA</name>
<dbReference type="EMBL" id="MEVA01000016">
    <property type="protein sequence ID" value="OGC47203.1"/>
    <property type="molecule type" value="Genomic_DNA"/>
</dbReference>
<feature type="transmembrane region" description="Helical" evidence="8">
    <location>
        <begin position="130"/>
        <end position="148"/>
    </location>
</feature>
<dbReference type="InterPro" id="IPR050297">
    <property type="entry name" value="LipidA_mod_glycosyltrf_83"/>
</dbReference>
<feature type="transmembrane region" description="Helical" evidence="8">
    <location>
        <begin position="376"/>
        <end position="398"/>
    </location>
</feature>
<feature type="transmembrane region" description="Helical" evidence="8">
    <location>
        <begin position="102"/>
        <end position="124"/>
    </location>
</feature>
<evidence type="ECO:0000256" key="1">
    <source>
        <dbReference type="ARBA" id="ARBA00004651"/>
    </source>
</evidence>
<evidence type="ECO:0000313" key="10">
    <source>
        <dbReference type="EMBL" id="OGC47203.1"/>
    </source>
</evidence>
<accession>A0A1F4USQ3</accession>
<dbReference type="GO" id="GO:0009103">
    <property type="term" value="P:lipopolysaccharide biosynthetic process"/>
    <property type="evidence" value="ECO:0007669"/>
    <property type="project" value="UniProtKB-ARBA"/>
</dbReference>
<keyword evidence="6 8" id="KW-1133">Transmembrane helix</keyword>
<evidence type="ECO:0000256" key="8">
    <source>
        <dbReference type="SAM" id="Phobius"/>
    </source>
</evidence>
<evidence type="ECO:0000259" key="9">
    <source>
        <dbReference type="Pfam" id="PF13231"/>
    </source>
</evidence>
<reference evidence="10 11" key="1">
    <citation type="journal article" date="2016" name="Nat. Commun.">
        <title>Thousands of microbial genomes shed light on interconnected biogeochemical processes in an aquifer system.</title>
        <authorList>
            <person name="Anantharaman K."/>
            <person name="Brown C.T."/>
            <person name="Hug L.A."/>
            <person name="Sharon I."/>
            <person name="Castelle C.J."/>
            <person name="Probst A.J."/>
            <person name="Thomas B.C."/>
            <person name="Singh A."/>
            <person name="Wilkins M.J."/>
            <person name="Karaoz U."/>
            <person name="Brodie E.L."/>
            <person name="Williams K.H."/>
            <person name="Hubbard S.S."/>
            <person name="Banfield J.F."/>
        </authorList>
    </citation>
    <scope>NUCLEOTIDE SEQUENCE [LARGE SCALE GENOMIC DNA]</scope>
</reference>
<feature type="transmembrane region" description="Helical" evidence="8">
    <location>
        <begin position="323"/>
        <end position="339"/>
    </location>
</feature>
<feature type="transmembrane region" description="Helical" evidence="8">
    <location>
        <begin position="299"/>
        <end position="316"/>
    </location>
</feature>
<feature type="transmembrane region" description="Helical" evidence="8">
    <location>
        <begin position="186"/>
        <end position="212"/>
    </location>
</feature>
<evidence type="ECO:0000256" key="3">
    <source>
        <dbReference type="ARBA" id="ARBA00022676"/>
    </source>
</evidence>
<evidence type="ECO:0000313" key="11">
    <source>
        <dbReference type="Proteomes" id="UP000176608"/>
    </source>
</evidence>
<keyword evidence="4" id="KW-0808">Transferase</keyword>
<keyword evidence="5 8" id="KW-0812">Transmembrane</keyword>
<evidence type="ECO:0000256" key="5">
    <source>
        <dbReference type="ARBA" id="ARBA00022692"/>
    </source>
</evidence>
<comment type="subcellular location">
    <subcellularLocation>
        <location evidence="1">Cell membrane</location>
        <topology evidence="1">Multi-pass membrane protein</topology>
    </subcellularLocation>
</comment>
<feature type="domain" description="Glycosyltransferase RgtA/B/C/D-like" evidence="9">
    <location>
        <begin position="109"/>
        <end position="210"/>
    </location>
</feature>
<proteinExistence type="predicted"/>